<dbReference type="EMBL" id="MU004553">
    <property type="protein sequence ID" value="KAF2648176.1"/>
    <property type="molecule type" value="Genomic_DNA"/>
</dbReference>
<dbReference type="InterPro" id="IPR002110">
    <property type="entry name" value="Ankyrin_rpt"/>
</dbReference>
<dbReference type="SUPFAM" id="SSF52540">
    <property type="entry name" value="P-loop containing nucleoside triphosphate hydrolases"/>
    <property type="match status" value="1"/>
</dbReference>
<dbReference type="SUPFAM" id="SSF48403">
    <property type="entry name" value="Ankyrin repeat"/>
    <property type="match status" value="1"/>
</dbReference>
<dbReference type="AlphaFoldDB" id="A0A6A6SK11"/>
<dbReference type="Pfam" id="PF22939">
    <property type="entry name" value="WHD_GPIID"/>
    <property type="match status" value="1"/>
</dbReference>
<organism evidence="4 5">
    <name type="scientific">Lophiostoma macrostomum CBS 122681</name>
    <dbReference type="NCBI Taxonomy" id="1314788"/>
    <lineage>
        <taxon>Eukaryota</taxon>
        <taxon>Fungi</taxon>
        <taxon>Dikarya</taxon>
        <taxon>Ascomycota</taxon>
        <taxon>Pezizomycotina</taxon>
        <taxon>Dothideomycetes</taxon>
        <taxon>Pleosporomycetidae</taxon>
        <taxon>Pleosporales</taxon>
        <taxon>Lophiostomataceae</taxon>
        <taxon>Lophiostoma</taxon>
    </lineage>
</organism>
<evidence type="ECO:0000313" key="4">
    <source>
        <dbReference type="EMBL" id="KAF2648176.1"/>
    </source>
</evidence>
<keyword evidence="1" id="KW-0677">Repeat</keyword>
<sequence>MADTKTNTAIIKTDTTEIKGNLANIKTKTAEINNGIARLHNRQDAQVKDFEHQRILKFLSQLDHVSQHQDVLAKRQPGTGEWFLNCPEFQEWIQPGQIMLCPGIPGAGKTIIASIVIEHLKAKFKDEPTIGVAYLYFSYQPQQDQILHELVGSLTRQLVETHGDIPAEVQALFASSNSGKQRISLEHHVAALQAAIQSFKQVFVVMDALDEYHITNHSDLSSLLSKLFSLHGSAPFNLMATSRKITEITSLFQGYVWKEIEAYEEDVDMYVEGNMSLLRKNVTKHAGIRDLVRKAVSQATQGMFLMARLHMETLKGQTTVGGLKRALQRLPRGINQTYDEAMRRIDAQTEEERLLARKILTWVIHAKRPLSTLELIEAVAVEPRTSNLDADFLPDVDDLDSVCAGLISIDKNSNVVRLVHYTAQEYFEGSTWFPRAHDDIIIACATYLSYDCFKNTVPHSRFAPLYKYAALFWGSHGREAKNSDWHGAQFLRDTALASRVGRKLFSKHEKSDVKKGSFIRNVLGIHLTAFLGMIKLMNSLISEGQSPHSRDLQGRTALWYAAGNGKDATSRLLLQVHQVDPNISDRDEVTPLYIAITMGHSDVVDTLLASPTLGPFTFPQNDGPSSLRYWGRSIIRDL</sequence>
<evidence type="ECO:0000259" key="3">
    <source>
        <dbReference type="Pfam" id="PF24883"/>
    </source>
</evidence>
<dbReference type="Proteomes" id="UP000799324">
    <property type="component" value="Unassembled WGS sequence"/>
</dbReference>
<reference evidence="4" key="1">
    <citation type="journal article" date="2020" name="Stud. Mycol.">
        <title>101 Dothideomycetes genomes: a test case for predicting lifestyles and emergence of pathogens.</title>
        <authorList>
            <person name="Haridas S."/>
            <person name="Albert R."/>
            <person name="Binder M."/>
            <person name="Bloem J."/>
            <person name="Labutti K."/>
            <person name="Salamov A."/>
            <person name="Andreopoulos B."/>
            <person name="Baker S."/>
            <person name="Barry K."/>
            <person name="Bills G."/>
            <person name="Bluhm B."/>
            <person name="Cannon C."/>
            <person name="Castanera R."/>
            <person name="Culley D."/>
            <person name="Daum C."/>
            <person name="Ezra D."/>
            <person name="Gonzalez J."/>
            <person name="Henrissat B."/>
            <person name="Kuo A."/>
            <person name="Liang C."/>
            <person name="Lipzen A."/>
            <person name="Lutzoni F."/>
            <person name="Magnuson J."/>
            <person name="Mondo S."/>
            <person name="Nolan M."/>
            <person name="Ohm R."/>
            <person name="Pangilinan J."/>
            <person name="Park H.-J."/>
            <person name="Ramirez L."/>
            <person name="Alfaro M."/>
            <person name="Sun H."/>
            <person name="Tritt A."/>
            <person name="Yoshinaga Y."/>
            <person name="Zwiers L.-H."/>
            <person name="Turgeon B."/>
            <person name="Goodwin S."/>
            <person name="Spatafora J."/>
            <person name="Crous P."/>
            <person name="Grigoriev I."/>
        </authorList>
    </citation>
    <scope>NUCLEOTIDE SEQUENCE</scope>
    <source>
        <strain evidence="4">CBS 122681</strain>
    </source>
</reference>
<dbReference type="Gene3D" id="3.40.50.300">
    <property type="entry name" value="P-loop containing nucleotide triphosphate hydrolases"/>
    <property type="match status" value="1"/>
</dbReference>
<dbReference type="PANTHER" id="PTHR10039:SF15">
    <property type="entry name" value="NACHT DOMAIN-CONTAINING PROTEIN"/>
    <property type="match status" value="1"/>
</dbReference>
<dbReference type="OrthoDB" id="195446at2759"/>
<dbReference type="PANTHER" id="PTHR10039">
    <property type="entry name" value="AMELOGENIN"/>
    <property type="match status" value="1"/>
</dbReference>
<accession>A0A6A6SK11</accession>
<evidence type="ECO:0000259" key="2">
    <source>
        <dbReference type="Pfam" id="PF22939"/>
    </source>
</evidence>
<dbReference type="InterPro" id="IPR056884">
    <property type="entry name" value="NPHP3-like_N"/>
</dbReference>
<name>A0A6A6SK11_9PLEO</name>
<dbReference type="Pfam" id="PF12796">
    <property type="entry name" value="Ank_2"/>
    <property type="match status" value="1"/>
</dbReference>
<evidence type="ECO:0000256" key="1">
    <source>
        <dbReference type="ARBA" id="ARBA00022737"/>
    </source>
</evidence>
<feature type="domain" description="GPI inositol-deacylase winged helix" evidence="2">
    <location>
        <begin position="350"/>
        <end position="427"/>
    </location>
</feature>
<dbReference type="SMART" id="SM00248">
    <property type="entry name" value="ANK"/>
    <property type="match status" value="2"/>
</dbReference>
<dbReference type="Gene3D" id="1.25.40.20">
    <property type="entry name" value="Ankyrin repeat-containing domain"/>
    <property type="match status" value="1"/>
</dbReference>
<dbReference type="InterPro" id="IPR036770">
    <property type="entry name" value="Ankyrin_rpt-contain_sf"/>
</dbReference>
<gene>
    <name evidence="4" type="ORF">K491DRAFT_256579</name>
</gene>
<keyword evidence="5" id="KW-1185">Reference proteome</keyword>
<dbReference type="InterPro" id="IPR027417">
    <property type="entry name" value="P-loop_NTPase"/>
</dbReference>
<proteinExistence type="predicted"/>
<dbReference type="Pfam" id="PF24883">
    <property type="entry name" value="NPHP3_N"/>
    <property type="match status" value="1"/>
</dbReference>
<protein>
    <submittedName>
        <fullName evidence="4">Uncharacterized protein</fullName>
    </submittedName>
</protein>
<feature type="domain" description="Nephrocystin 3-like N-terminal" evidence="3">
    <location>
        <begin position="78"/>
        <end position="243"/>
    </location>
</feature>
<evidence type="ECO:0000313" key="5">
    <source>
        <dbReference type="Proteomes" id="UP000799324"/>
    </source>
</evidence>
<dbReference type="InterPro" id="IPR054471">
    <property type="entry name" value="GPIID_WHD"/>
</dbReference>